<feature type="signal peptide" evidence="1">
    <location>
        <begin position="1"/>
        <end position="23"/>
    </location>
</feature>
<name>A0A1I0S644_9BACT</name>
<dbReference type="Proteomes" id="UP000199310">
    <property type="component" value="Unassembled WGS sequence"/>
</dbReference>
<dbReference type="Pfam" id="PF13201">
    <property type="entry name" value="PCMD"/>
    <property type="match status" value="1"/>
</dbReference>
<dbReference type="EMBL" id="FOJG01000002">
    <property type="protein sequence ID" value="SEW50681.1"/>
    <property type="molecule type" value="Genomic_DNA"/>
</dbReference>
<feature type="chain" id="PRO_5011566043" evidence="1">
    <location>
        <begin position="24"/>
        <end position="358"/>
    </location>
</feature>
<evidence type="ECO:0000313" key="4">
    <source>
        <dbReference type="Proteomes" id="UP000199310"/>
    </source>
</evidence>
<dbReference type="Gene3D" id="2.60.120.890">
    <property type="entry name" value="BT2081, beta-jelly-roll domain"/>
    <property type="match status" value="1"/>
</dbReference>
<dbReference type="OrthoDB" id="713122at2"/>
<dbReference type="InterPro" id="IPR038653">
    <property type="entry name" value="Put_CMD_sf"/>
</dbReference>
<dbReference type="Gene3D" id="2.60.40.2340">
    <property type="match status" value="1"/>
</dbReference>
<keyword evidence="1" id="KW-0732">Signal</keyword>
<keyword evidence="4" id="KW-1185">Reference proteome</keyword>
<gene>
    <name evidence="3" type="ORF">SAMN04488122_3919</name>
</gene>
<protein>
    <submittedName>
        <fullName evidence="3">Putative carbohydrate metabolism domain-containing protein</fullName>
    </submittedName>
</protein>
<evidence type="ECO:0000256" key="1">
    <source>
        <dbReference type="SAM" id="SignalP"/>
    </source>
</evidence>
<dbReference type="PROSITE" id="PS51257">
    <property type="entry name" value="PROKAR_LIPOPROTEIN"/>
    <property type="match status" value="1"/>
</dbReference>
<accession>A0A1I0S644</accession>
<dbReference type="AlphaFoldDB" id="A0A1I0S644"/>
<evidence type="ECO:0000313" key="3">
    <source>
        <dbReference type="EMBL" id="SEW50681.1"/>
    </source>
</evidence>
<dbReference type="RefSeq" id="WP_089897296.1">
    <property type="nucleotide sequence ID" value="NZ_FOJG01000002.1"/>
</dbReference>
<organism evidence="3 4">
    <name type="scientific">Chitinophaga arvensicola</name>
    <dbReference type="NCBI Taxonomy" id="29529"/>
    <lineage>
        <taxon>Bacteria</taxon>
        <taxon>Pseudomonadati</taxon>
        <taxon>Bacteroidota</taxon>
        <taxon>Chitinophagia</taxon>
        <taxon>Chitinophagales</taxon>
        <taxon>Chitinophagaceae</taxon>
        <taxon>Chitinophaga</taxon>
    </lineage>
</organism>
<dbReference type="InterPro" id="IPR025112">
    <property type="entry name" value="PCMD"/>
</dbReference>
<feature type="domain" description="Putative carbohydrate metabolism" evidence="2">
    <location>
        <begin position="137"/>
        <end position="356"/>
    </location>
</feature>
<dbReference type="STRING" id="29529.SAMN04488122_3919"/>
<evidence type="ECO:0000259" key="2">
    <source>
        <dbReference type="Pfam" id="PF13201"/>
    </source>
</evidence>
<sequence>MNLRKLCCIAASLGLLQSCIKDAPTNPEADITTFAVPKNQLTGDVFIDQTKRQVRLYLTDSAFKNGIVPTISVSNGAKVFPASGDTLRFDSTGTTQYTVTPATGGKGKIYTVRVVGTGNWKFGFERWDTVSSEGASWKYVNPLADDGRNLWASGNIGIAITGVTEINDFPLHVSSDAHDGKYAAVMETKPGNALSGWMGIHLFAGSLFMGNFVTDYLLENPLKCTQFGQPYRGMPQRFTGYYKYQPGAQFQGKDGKPVPGVTDECSIYAVLYSGTSRLDATNILTSDRVIATAILTDGSAKADWTHFDIPFQNLSGKVVNMGEQVMLAIIASSSKDGDHYRGAVGSKLVLDNIEIVNE</sequence>
<reference evidence="4" key="1">
    <citation type="submission" date="2016-10" db="EMBL/GenBank/DDBJ databases">
        <authorList>
            <person name="Varghese N."/>
            <person name="Submissions S."/>
        </authorList>
    </citation>
    <scope>NUCLEOTIDE SEQUENCE [LARGE SCALE GENOMIC DNA]</scope>
    <source>
        <strain evidence="4">DSM 3695</strain>
    </source>
</reference>
<proteinExistence type="predicted"/>